<keyword evidence="1" id="KW-0472">Membrane</keyword>
<comment type="caution">
    <text evidence="2">The sequence shown here is derived from an EMBL/GenBank/DDBJ whole genome shotgun (WGS) entry which is preliminary data.</text>
</comment>
<dbReference type="Gene3D" id="3.10.450.130">
    <property type="entry name" value="folded 79 residue fragment of lin0334 like domains"/>
    <property type="match status" value="1"/>
</dbReference>
<dbReference type="EMBL" id="NGJZ01000002">
    <property type="protein sequence ID" value="RSU07323.1"/>
    <property type="molecule type" value="Genomic_DNA"/>
</dbReference>
<evidence type="ECO:0000256" key="1">
    <source>
        <dbReference type="SAM" id="Phobius"/>
    </source>
</evidence>
<evidence type="ECO:0008006" key="4">
    <source>
        <dbReference type="Google" id="ProtNLM"/>
    </source>
</evidence>
<proteinExistence type="predicted"/>
<sequence length="137" mass="15832">MTKKTKVILITFFSIILCIGGFIMVRIEQQKNSEQKIANFWETQKPRVEKFIKYNFKDVKTITFTKIENDPLGSNLFGYINNDKEMDFDVSVSLGTGETEFNTGISYSEKMGELEKYPKVIPLSEIENHKKKTNESS</sequence>
<dbReference type="Pfam" id="PF07252">
    <property type="entry name" value="DUF1433"/>
    <property type="match status" value="1"/>
</dbReference>
<feature type="transmembrane region" description="Helical" evidence="1">
    <location>
        <begin position="7"/>
        <end position="27"/>
    </location>
</feature>
<protein>
    <recommendedName>
        <fullName evidence="4">DUF1433 domain-containing protein</fullName>
    </recommendedName>
</protein>
<dbReference type="InterPro" id="IPR009881">
    <property type="entry name" value="DUF1433"/>
</dbReference>
<gene>
    <name evidence="2" type="ORF">CBF30_08715</name>
</gene>
<evidence type="ECO:0000313" key="2">
    <source>
        <dbReference type="EMBL" id="RSU07323.1"/>
    </source>
</evidence>
<dbReference type="OrthoDB" id="2931769at2"/>
<keyword evidence="3" id="KW-1185">Reference proteome</keyword>
<name>A0A430AHH5_9ENTE</name>
<keyword evidence="1" id="KW-1133">Transmembrane helix</keyword>
<keyword evidence="1" id="KW-0812">Transmembrane</keyword>
<evidence type="ECO:0000313" key="3">
    <source>
        <dbReference type="Proteomes" id="UP000288669"/>
    </source>
</evidence>
<accession>A0A430AHH5</accession>
<organism evidence="2 3">
    <name type="scientific">Vagococcus entomophilus</name>
    <dbReference type="NCBI Taxonomy" id="1160095"/>
    <lineage>
        <taxon>Bacteria</taxon>
        <taxon>Bacillati</taxon>
        <taxon>Bacillota</taxon>
        <taxon>Bacilli</taxon>
        <taxon>Lactobacillales</taxon>
        <taxon>Enterococcaceae</taxon>
        <taxon>Vagococcus</taxon>
    </lineage>
</organism>
<dbReference type="Proteomes" id="UP000288669">
    <property type="component" value="Unassembled WGS sequence"/>
</dbReference>
<reference evidence="2 3" key="1">
    <citation type="submission" date="2017-05" db="EMBL/GenBank/DDBJ databases">
        <title>Vagococcus spp. assemblies.</title>
        <authorList>
            <person name="Gulvik C.A."/>
        </authorList>
    </citation>
    <scope>NUCLEOTIDE SEQUENCE [LARGE SCALE GENOMIC DNA]</scope>
    <source>
        <strain evidence="2 3">DSM 24756</strain>
    </source>
</reference>
<dbReference type="AlphaFoldDB" id="A0A430AHH5"/>